<evidence type="ECO:0000256" key="1">
    <source>
        <dbReference type="SAM" id="Phobius"/>
    </source>
</evidence>
<dbReference type="RefSeq" id="WP_143684263.1">
    <property type="nucleotide sequence ID" value="NZ_MCGQ01000093.1"/>
</dbReference>
<feature type="transmembrane region" description="Helical" evidence="1">
    <location>
        <begin position="33"/>
        <end position="53"/>
    </location>
</feature>
<sequence length="145" mass="15575">MSYQLQSTGPPRHPPDPTRTRALREQTATNRRVAAAGTLALLAGIYAAISPWAVHFSRTNPNLTATNLILGLGVAVLGFGLHLAPERMRQLSWTMVPLGMWFIVSPSSVTAAYNVTAGIVWSNSCTGSMVFLFGLIATHAPWAES</sequence>
<dbReference type="Pfam" id="PF03779">
    <property type="entry name" value="SPW"/>
    <property type="match status" value="1"/>
</dbReference>
<evidence type="ECO:0000313" key="4">
    <source>
        <dbReference type="Proteomes" id="UP000215483"/>
    </source>
</evidence>
<keyword evidence="1" id="KW-1133">Transmembrane helix</keyword>
<feature type="transmembrane region" description="Helical" evidence="1">
    <location>
        <begin position="119"/>
        <end position="142"/>
    </location>
</feature>
<protein>
    <recommendedName>
        <fullName evidence="2">SPW repeat-containing integral membrane domain-containing protein</fullName>
    </recommendedName>
</protein>
<comment type="caution">
    <text evidence="3">The sequence shown here is derived from an EMBL/GenBank/DDBJ whole genome shotgun (WGS) entry which is preliminary data.</text>
</comment>
<dbReference type="OrthoDB" id="3638638at2"/>
<proteinExistence type="predicted"/>
<dbReference type="AlphaFoldDB" id="A0A233RSM9"/>
<organism evidence="3 4">
    <name type="scientific">Streptomyces diastatochromogenes</name>
    <dbReference type="NCBI Taxonomy" id="42236"/>
    <lineage>
        <taxon>Bacteria</taxon>
        <taxon>Bacillati</taxon>
        <taxon>Actinomycetota</taxon>
        <taxon>Actinomycetes</taxon>
        <taxon>Kitasatosporales</taxon>
        <taxon>Streptomycetaceae</taxon>
        <taxon>Streptomyces</taxon>
    </lineage>
</organism>
<keyword evidence="1" id="KW-0472">Membrane</keyword>
<keyword evidence="4" id="KW-1185">Reference proteome</keyword>
<accession>A0A233RSM9</accession>
<feature type="transmembrane region" description="Helical" evidence="1">
    <location>
        <begin position="91"/>
        <end position="113"/>
    </location>
</feature>
<name>A0A233RSM9_STRDA</name>
<keyword evidence="1" id="KW-0812">Transmembrane</keyword>
<feature type="domain" description="SPW repeat-containing integral membrane" evidence="2">
    <location>
        <begin position="38"/>
        <end position="135"/>
    </location>
</feature>
<dbReference type="InterPro" id="IPR005530">
    <property type="entry name" value="SPW"/>
</dbReference>
<evidence type="ECO:0000313" key="3">
    <source>
        <dbReference type="EMBL" id="OXY86396.1"/>
    </source>
</evidence>
<reference evidence="3 4" key="1">
    <citation type="submission" date="2016-07" db="EMBL/GenBank/DDBJ databases">
        <title>Draft genome of Streptomyces diastatochromogenes.</title>
        <authorList>
            <person name="Podduturi R."/>
            <person name="Lukassen M.B."/>
            <person name="Clausen N."/>
            <person name="Nielsen J.L."/>
            <person name="Jorgensen N.O."/>
        </authorList>
    </citation>
    <scope>NUCLEOTIDE SEQUENCE [LARGE SCALE GENOMIC DNA]</scope>
    <source>
        <strain evidence="3 4">DSM 40608</strain>
    </source>
</reference>
<evidence type="ECO:0000259" key="2">
    <source>
        <dbReference type="Pfam" id="PF03779"/>
    </source>
</evidence>
<gene>
    <name evidence="3" type="ORF">BEK98_44685</name>
</gene>
<dbReference type="Proteomes" id="UP000215483">
    <property type="component" value="Unassembled WGS sequence"/>
</dbReference>
<dbReference type="EMBL" id="MCGQ01000093">
    <property type="protein sequence ID" value="OXY86396.1"/>
    <property type="molecule type" value="Genomic_DNA"/>
</dbReference>
<feature type="transmembrane region" description="Helical" evidence="1">
    <location>
        <begin position="65"/>
        <end position="84"/>
    </location>
</feature>